<evidence type="ECO:0000313" key="1">
    <source>
        <dbReference type="EMBL" id="OWY98708.1"/>
    </source>
</evidence>
<organism evidence="1 2">
    <name type="scientific">Phytophthora megakarya</name>
    <dbReference type="NCBI Taxonomy" id="4795"/>
    <lineage>
        <taxon>Eukaryota</taxon>
        <taxon>Sar</taxon>
        <taxon>Stramenopiles</taxon>
        <taxon>Oomycota</taxon>
        <taxon>Peronosporomycetes</taxon>
        <taxon>Peronosporales</taxon>
        <taxon>Peronosporaceae</taxon>
        <taxon>Phytophthora</taxon>
    </lineage>
</organism>
<reference evidence="2" key="1">
    <citation type="submission" date="2017-03" db="EMBL/GenBank/DDBJ databases">
        <title>Phytopthora megakarya and P. palmivora, two closely related causual agents of cacao black pod achieved similar genome size and gene model numbers by different mechanisms.</title>
        <authorList>
            <person name="Ali S."/>
            <person name="Shao J."/>
            <person name="Larry D.J."/>
            <person name="Kronmiller B."/>
            <person name="Shen D."/>
            <person name="Strem M.D."/>
            <person name="Melnick R.L."/>
            <person name="Guiltinan M.J."/>
            <person name="Tyler B.M."/>
            <person name="Meinhardt L.W."/>
            <person name="Bailey B.A."/>
        </authorList>
    </citation>
    <scope>NUCLEOTIDE SEQUENCE [LARGE SCALE GENOMIC DNA]</scope>
    <source>
        <strain evidence="2">zdho120</strain>
    </source>
</reference>
<name>A0A225V100_9STRA</name>
<dbReference type="OrthoDB" id="164891at2759"/>
<accession>A0A225V100</accession>
<evidence type="ECO:0000313" key="2">
    <source>
        <dbReference type="Proteomes" id="UP000198211"/>
    </source>
</evidence>
<comment type="caution">
    <text evidence="1">The sequence shown here is derived from an EMBL/GenBank/DDBJ whole genome shotgun (WGS) entry which is preliminary data.</text>
</comment>
<gene>
    <name evidence="1" type="ORF">PHMEG_00030463</name>
</gene>
<sequence>MPEAQDTYARYEGACYRVVGRFVAGLPYETSVFAGLPPFFKNLDGTDKNHEFLSSHLIRDVGLPQILNKKLIYHRWCPGDMMRASGIAPHLR</sequence>
<proteinExistence type="predicted"/>
<dbReference type="AlphaFoldDB" id="A0A225V100"/>
<dbReference type="Proteomes" id="UP000198211">
    <property type="component" value="Unassembled WGS sequence"/>
</dbReference>
<dbReference type="EMBL" id="NBNE01009152">
    <property type="protein sequence ID" value="OWY98708.1"/>
    <property type="molecule type" value="Genomic_DNA"/>
</dbReference>
<protein>
    <submittedName>
        <fullName evidence="1">Uncharacterized protein</fullName>
    </submittedName>
</protein>
<keyword evidence="2" id="KW-1185">Reference proteome</keyword>